<dbReference type="InterPro" id="IPR028261">
    <property type="entry name" value="DPD_II"/>
</dbReference>
<dbReference type="InterPro" id="IPR039650">
    <property type="entry name" value="HdrA-like"/>
</dbReference>
<reference evidence="10 11" key="1">
    <citation type="journal article" date="2016" name="Nat. Commun.">
        <title>Thousands of microbial genomes shed light on interconnected biogeochemical processes in an aquifer system.</title>
        <authorList>
            <person name="Anantharaman K."/>
            <person name="Brown C.T."/>
            <person name="Hug L.A."/>
            <person name="Sharon I."/>
            <person name="Castelle C.J."/>
            <person name="Probst A.J."/>
            <person name="Thomas B.C."/>
            <person name="Singh A."/>
            <person name="Wilkins M.J."/>
            <person name="Karaoz U."/>
            <person name="Brodie E.L."/>
            <person name="Williams K.H."/>
            <person name="Hubbard S.S."/>
            <person name="Banfield J.F."/>
        </authorList>
    </citation>
    <scope>NUCLEOTIDE SEQUENCE [LARGE SCALE GENOMIC DNA]</scope>
</reference>
<dbReference type="GO" id="GO:0051539">
    <property type="term" value="F:4 iron, 4 sulfur cluster binding"/>
    <property type="evidence" value="ECO:0007669"/>
    <property type="project" value="UniProtKB-KW"/>
</dbReference>
<dbReference type="Pfam" id="PF13450">
    <property type="entry name" value="NAD_binding_8"/>
    <property type="match status" value="1"/>
</dbReference>
<dbReference type="Proteomes" id="UP000178082">
    <property type="component" value="Unassembled WGS sequence"/>
</dbReference>
<dbReference type="InterPro" id="IPR009051">
    <property type="entry name" value="Helical_ferredxn"/>
</dbReference>
<evidence type="ECO:0000256" key="6">
    <source>
        <dbReference type="ARBA" id="ARBA00023002"/>
    </source>
</evidence>
<proteinExistence type="inferred from homology"/>
<dbReference type="InterPro" id="IPR023753">
    <property type="entry name" value="FAD/NAD-binding_dom"/>
</dbReference>
<dbReference type="InterPro" id="IPR017900">
    <property type="entry name" value="4Fe4S_Fe_S_CS"/>
</dbReference>
<keyword evidence="7" id="KW-0408">Iron</keyword>
<gene>
    <name evidence="10" type="ORF">A3G31_05010</name>
</gene>
<evidence type="ECO:0000256" key="2">
    <source>
        <dbReference type="ARBA" id="ARBA00006561"/>
    </source>
</evidence>
<evidence type="ECO:0000256" key="3">
    <source>
        <dbReference type="ARBA" id="ARBA00022485"/>
    </source>
</evidence>
<dbReference type="SUPFAM" id="SSF51905">
    <property type="entry name" value="FAD/NAD(P)-binding domain"/>
    <property type="match status" value="2"/>
</dbReference>
<feature type="domain" description="4Fe-4S ferredoxin-type" evidence="9">
    <location>
        <begin position="66"/>
        <end position="96"/>
    </location>
</feature>
<keyword evidence="3" id="KW-0004">4Fe-4S</keyword>
<keyword evidence="5" id="KW-0274">FAD</keyword>
<dbReference type="GO" id="GO:0046872">
    <property type="term" value="F:metal ion binding"/>
    <property type="evidence" value="ECO:0007669"/>
    <property type="project" value="UniProtKB-KW"/>
</dbReference>
<evidence type="ECO:0000313" key="11">
    <source>
        <dbReference type="Proteomes" id="UP000178082"/>
    </source>
</evidence>
<accession>A0A1F7SIP5</accession>
<dbReference type="EMBL" id="MGDI01000023">
    <property type="protein sequence ID" value="OGL53643.1"/>
    <property type="molecule type" value="Genomic_DNA"/>
</dbReference>
<dbReference type="SUPFAM" id="SSF51971">
    <property type="entry name" value="Nucleotide-binding domain"/>
    <property type="match status" value="1"/>
</dbReference>
<evidence type="ECO:0000256" key="5">
    <source>
        <dbReference type="ARBA" id="ARBA00022827"/>
    </source>
</evidence>
<protein>
    <recommendedName>
        <fullName evidence="9">4Fe-4S ferredoxin-type domain-containing protein</fullName>
    </recommendedName>
</protein>
<dbReference type="GO" id="GO:0016491">
    <property type="term" value="F:oxidoreductase activity"/>
    <property type="evidence" value="ECO:0007669"/>
    <property type="project" value="UniProtKB-KW"/>
</dbReference>
<feature type="domain" description="4Fe-4S ferredoxin-type" evidence="9">
    <location>
        <begin position="580"/>
        <end position="610"/>
    </location>
</feature>
<organism evidence="10 11">
    <name type="scientific">Candidatus Schekmanbacteria bacterium RIFCSPLOWO2_12_FULL_38_15</name>
    <dbReference type="NCBI Taxonomy" id="1817883"/>
    <lineage>
        <taxon>Bacteria</taxon>
        <taxon>Candidatus Schekmaniibacteriota</taxon>
    </lineage>
</organism>
<evidence type="ECO:0000256" key="7">
    <source>
        <dbReference type="ARBA" id="ARBA00023004"/>
    </source>
</evidence>
<feature type="domain" description="4Fe-4S ferredoxin-type" evidence="9">
    <location>
        <begin position="1392"/>
        <end position="1421"/>
    </location>
</feature>
<dbReference type="PANTHER" id="PTHR43498:SF1">
    <property type="entry name" value="COB--COM HETERODISULFIDE REDUCTASE IRON-SULFUR SUBUNIT A"/>
    <property type="match status" value="1"/>
</dbReference>
<keyword evidence="4" id="KW-0479">Metal-binding</keyword>
<dbReference type="STRING" id="1817883.A3G31_05010"/>
<evidence type="ECO:0000256" key="8">
    <source>
        <dbReference type="ARBA" id="ARBA00023014"/>
    </source>
</evidence>
<evidence type="ECO:0000256" key="1">
    <source>
        <dbReference type="ARBA" id="ARBA00001974"/>
    </source>
</evidence>
<keyword evidence="6" id="KW-0560">Oxidoreductase</keyword>
<evidence type="ECO:0000259" key="9">
    <source>
        <dbReference type="PROSITE" id="PS51379"/>
    </source>
</evidence>
<feature type="domain" description="4Fe-4S ferredoxin-type" evidence="9">
    <location>
        <begin position="1363"/>
        <end position="1391"/>
    </location>
</feature>
<dbReference type="Gene3D" id="3.30.70.20">
    <property type="match status" value="1"/>
</dbReference>
<dbReference type="SUPFAM" id="SSF54862">
    <property type="entry name" value="4Fe-4S ferredoxins"/>
    <property type="match status" value="1"/>
</dbReference>
<dbReference type="Pfam" id="PF14691">
    <property type="entry name" value="Fer4_20"/>
    <property type="match status" value="1"/>
</dbReference>
<keyword evidence="8" id="KW-0411">Iron-sulfur</keyword>
<keyword evidence="5" id="KW-0285">Flavoprotein</keyword>
<evidence type="ECO:0000256" key="4">
    <source>
        <dbReference type="ARBA" id="ARBA00022723"/>
    </source>
</evidence>
<dbReference type="InterPro" id="IPR017896">
    <property type="entry name" value="4Fe4S_Fe-S-bd"/>
</dbReference>
<comment type="similarity">
    <text evidence="2">Belongs to the HdrA family.</text>
</comment>
<dbReference type="Pfam" id="PF07992">
    <property type="entry name" value="Pyr_redox_2"/>
    <property type="match status" value="1"/>
</dbReference>
<dbReference type="Pfam" id="PF13237">
    <property type="entry name" value="Fer4_10"/>
    <property type="match status" value="1"/>
</dbReference>
<sequence>MEKSPFIGGRMAQLDKTFPTNDCAMCTISPRLVGAGRHLNIEILPSSDIVRVDGEAGNFKITLRQRQSFVDLAKCTACGDCKKVCPVEVGSEFDMGIGNRNAVYKSYPQAVPNGYVIDKKGFSACKVTCPAGISVQGYIALIAQKKYREALEMIMRDNPLPGVCSRMCHHPCESECRRSKVDSPISIRSLRRFLVDKVYGSEDFVPSQASEIKYKEKVAVIGAGPAGLSCAYYLRGMGYRVTIFETLPVRGGMLAVGIPEYRVPKKSLDEEIGNIEKTGVEIKLNSMLGRDFTLDDLRKDYQAVFLAVGTQKAQRLNIPGNDAEGVLWGVDFLRDVRLGKEARIGRKVLVIGGGNVAMDVARTALRLGAKDVSLACLESRDEMPAHPWETEEGEEEGIKFFCSVGPKEIVVENNKVKGLVTLRVKEVFDVERRFNPSFFAETESLIEADTVIVSIGQASDLSFIDSNSAINVSRRGTIEVNPLTQETGIKGIFAGGDAVRGPASAIEAIADGKKAALAIHNTFRGIEISQAMEKTIGEPDLEKRIPKKERAKPLQLSVNERIGNFKEIEKAYTEEQALEEALRCLNCSICSDCRLCEAACEPKAISHEQDFDRVIDLQVGSVILAPGFDLFDPDLKGEFGHNRFPNVLSSLEFERILSASGPYLGKIVRPSDKQEPKRIAWIQCVGSRDSERDYCSSVCCMYATKQAILVKEHIPDVECQIFFIDLRAHGKGFDDYCERAEKNGVIYTRCRPSSVKEIPATKNLGVQYQEETGKILNKEFDLVILSCGIVPRKDVKELSDKFGIELDKFNFCGSSKWQPLETNRKGIYACGPFLEPKDIPETVIQASGAASKSIELLAEERNTLVKAKEYPPETDVSKEEPRIGVFVCRCGTNIGGVIDVPSVVDYVKKLPSVVYAEENLYTCGADTIERIKQKIKEENLNRVVVTSCTPRTHEPLFQEVLKEAGLNPFLFEMANIRDQCAWVHMHETDKALKKAKSLAKMAVSRARFINPLYKLSLELKKEALVIGGGVSGMVTSMSLANQGFKVTLVEKEGELGGNLKNIKYTVEGENPEKFLGELIKKAEGNKNISIFLNSQVESFSGFIGNFKAKINSYGNGGEKDIDCGVVVVATGGAEYKGSEFEYGKDERVITQLELENKLYSSDDKIKNAKEIVMIQCVGSRNKERPYCSRVCCTEAIKNALKIKEINPDARITILYRDIRTYGFKEGYYTKAREKGILFIRYEKEKPPVVDSVKHSAFSVKVFDPVMREEIELNSEILVLSMATIPHPDNEKLAPLLKVPLTKENFFLEAHMKLRPVDFASEGIFLCGISQYPKFIEESIAQAEAVASRANTILSKNELSVGGSVAVVNDDLCATCLTCVRTCPYHVPRILDRAAHIEVAQCQGCGICASECPNKAIQLLHYTDEQVVAKVESFEVEEENGLISNAKAQSSNEIPSSNG</sequence>
<comment type="cofactor">
    <cofactor evidence="1">
        <name>FAD</name>
        <dbReference type="ChEBI" id="CHEBI:57692"/>
    </cofactor>
</comment>
<name>A0A1F7SIP5_9BACT</name>
<dbReference type="PANTHER" id="PTHR43498">
    <property type="entry name" value="FERREDOXIN:COB-COM HETERODISULFIDE REDUCTASE SUBUNIT A"/>
    <property type="match status" value="1"/>
</dbReference>
<dbReference type="Gene3D" id="3.50.50.60">
    <property type="entry name" value="FAD/NAD(P)-binding domain"/>
    <property type="match status" value="3"/>
</dbReference>
<dbReference type="SUPFAM" id="SSF46548">
    <property type="entry name" value="alpha-helical ferredoxin"/>
    <property type="match status" value="2"/>
</dbReference>
<dbReference type="PROSITE" id="PS00198">
    <property type="entry name" value="4FE4S_FER_1"/>
    <property type="match status" value="3"/>
</dbReference>
<dbReference type="Gene3D" id="1.10.1060.10">
    <property type="entry name" value="Alpha-helical ferredoxin"/>
    <property type="match status" value="2"/>
</dbReference>
<dbReference type="InterPro" id="IPR036188">
    <property type="entry name" value="FAD/NAD-bd_sf"/>
</dbReference>
<comment type="caution">
    <text evidence="10">The sequence shown here is derived from an EMBL/GenBank/DDBJ whole genome shotgun (WGS) entry which is preliminary data.</text>
</comment>
<dbReference type="PROSITE" id="PS51379">
    <property type="entry name" value="4FE4S_FER_2"/>
    <property type="match status" value="4"/>
</dbReference>
<evidence type="ECO:0000313" key="10">
    <source>
        <dbReference type="EMBL" id="OGL53643.1"/>
    </source>
</evidence>
<dbReference type="PRINTS" id="PR00419">
    <property type="entry name" value="ADXRDTASE"/>
</dbReference>